<dbReference type="EMBL" id="LAZR01035847">
    <property type="protein sequence ID" value="KKL26415.1"/>
    <property type="molecule type" value="Genomic_DNA"/>
</dbReference>
<comment type="caution">
    <text evidence="1">The sequence shown here is derived from an EMBL/GenBank/DDBJ whole genome shotgun (WGS) entry which is preliminary data.</text>
</comment>
<organism evidence="1">
    <name type="scientific">marine sediment metagenome</name>
    <dbReference type="NCBI Taxonomy" id="412755"/>
    <lineage>
        <taxon>unclassified sequences</taxon>
        <taxon>metagenomes</taxon>
        <taxon>ecological metagenomes</taxon>
    </lineage>
</organism>
<feature type="non-terminal residue" evidence="1">
    <location>
        <position position="45"/>
    </location>
</feature>
<proteinExistence type="predicted"/>
<dbReference type="AlphaFoldDB" id="A0A0F9BWV6"/>
<evidence type="ECO:0000313" key="1">
    <source>
        <dbReference type="EMBL" id="KKL26415.1"/>
    </source>
</evidence>
<accession>A0A0F9BWV6</accession>
<gene>
    <name evidence="1" type="ORF">LCGC14_2395570</name>
</gene>
<name>A0A0F9BWV6_9ZZZZ</name>
<protein>
    <submittedName>
        <fullName evidence="1">Uncharacterized protein</fullName>
    </submittedName>
</protein>
<reference evidence="1" key="1">
    <citation type="journal article" date="2015" name="Nature">
        <title>Complex archaea that bridge the gap between prokaryotes and eukaryotes.</title>
        <authorList>
            <person name="Spang A."/>
            <person name="Saw J.H."/>
            <person name="Jorgensen S.L."/>
            <person name="Zaremba-Niedzwiedzka K."/>
            <person name="Martijn J."/>
            <person name="Lind A.E."/>
            <person name="van Eijk R."/>
            <person name="Schleper C."/>
            <person name="Guy L."/>
            <person name="Ettema T.J."/>
        </authorList>
    </citation>
    <scope>NUCLEOTIDE SEQUENCE</scope>
</reference>
<sequence length="45" mass="5188">MSEESIPCPNCEGTLFRVYNPKEKVKIEQNPLYKCTFGGCGSWFR</sequence>